<protein>
    <submittedName>
        <fullName evidence="1">Uncharacterized protein</fullName>
    </submittedName>
</protein>
<geneLocation type="plasmid" evidence="1 2">
    <name>pREB1</name>
</geneLocation>
<keyword evidence="1" id="KW-0614">Plasmid</keyword>
<dbReference type="KEGG" id="amr:AM1_A0333"/>
<evidence type="ECO:0000313" key="2">
    <source>
        <dbReference type="Proteomes" id="UP000000268"/>
    </source>
</evidence>
<organism evidence="1 2">
    <name type="scientific">Acaryochloris marina (strain MBIC 11017)</name>
    <dbReference type="NCBI Taxonomy" id="329726"/>
    <lineage>
        <taxon>Bacteria</taxon>
        <taxon>Bacillati</taxon>
        <taxon>Cyanobacteriota</taxon>
        <taxon>Cyanophyceae</taxon>
        <taxon>Acaryochloridales</taxon>
        <taxon>Acaryochloridaceae</taxon>
        <taxon>Acaryochloris</taxon>
    </lineage>
</organism>
<gene>
    <name evidence="1" type="ordered locus">AM1_A0333</name>
</gene>
<dbReference type="HOGENOM" id="CLU_2565958_0_0_3"/>
<reference evidence="1 2" key="1">
    <citation type="journal article" date="2008" name="Proc. Natl. Acad. Sci. U.S.A.">
        <title>Niche adaptation and genome expansion in the chlorophyll d-producing cyanobacterium Acaryochloris marina.</title>
        <authorList>
            <person name="Swingley W.D."/>
            <person name="Chen M."/>
            <person name="Cheung P.C."/>
            <person name="Conrad A.L."/>
            <person name="Dejesa L.C."/>
            <person name="Hao J."/>
            <person name="Honchak B.M."/>
            <person name="Karbach L.E."/>
            <person name="Kurdoglu A."/>
            <person name="Lahiri S."/>
            <person name="Mastrian S.D."/>
            <person name="Miyashita H."/>
            <person name="Page L."/>
            <person name="Ramakrishna P."/>
            <person name="Satoh S."/>
            <person name="Sattley W.M."/>
            <person name="Shimada Y."/>
            <person name="Taylor H.L."/>
            <person name="Tomo T."/>
            <person name="Tsuchiya T."/>
            <person name="Wang Z.T."/>
            <person name="Raymond J."/>
            <person name="Mimuro M."/>
            <person name="Blankenship R.E."/>
            <person name="Touchman J.W."/>
        </authorList>
    </citation>
    <scope>NUCLEOTIDE SEQUENCE [LARGE SCALE GENOMIC DNA]</scope>
    <source>
        <strain evidence="2">MBIC 11017</strain>
        <plasmid evidence="2">Plasmid pREB1</plasmid>
    </source>
</reference>
<dbReference type="Proteomes" id="UP000000268">
    <property type="component" value="Plasmid pREB1"/>
</dbReference>
<evidence type="ECO:0000313" key="1">
    <source>
        <dbReference type="EMBL" id="ABW31451.1"/>
    </source>
</evidence>
<dbReference type="EMBL" id="CP000838">
    <property type="protein sequence ID" value="ABW31451.1"/>
    <property type="molecule type" value="Genomic_DNA"/>
</dbReference>
<keyword evidence="2" id="KW-1185">Reference proteome</keyword>
<dbReference type="AlphaFoldDB" id="A8ZKY3"/>
<name>A8ZKY3_ACAM1</name>
<proteinExistence type="predicted"/>
<sequence length="81" mass="8915">MKGIAKDAGTVATVALNIAIMAKINDGDVHDIFAIERDKLYGFRQGVFEHENCPLLIQLGRSSTASNANFKTVLDFMKILF</sequence>
<accession>A8ZKY3</accession>